<dbReference type="InterPro" id="IPR036881">
    <property type="entry name" value="Glyco_hydro_3_C_sf"/>
</dbReference>
<dbReference type="Proteomes" id="UP000075260">
    <property type="component" value="Unassembled WGS sequence"/>
</dbReference>
<evidence type="ECO:0000259" key="6">
    <source>
        <dbReference type="SMART" id="SM01217"/>
    </source>
</evidence>
<dbReference type="InterPro" id="IPR013783">
    <property type="entry name" value="Ig-like_fold"/>
</dbReference>
<dbReference type="OrthoDB" id="9781691at2"/>
<name>A0A150QWR6_SORCE</name>
<dbReference type="PANTHER" id="PTHR42721:SF3">
    <property type="entry name" value="BETA-D-XYLOSIDASE 5-RELATED"/>
    <property type="match status" value="1"/>
</dbReference>
<dbReference type="InterPro" id="IPR008964">
    <property type="entry name" value="Invasin/intimin_cell_adhesion"/>
</dbReference>
<evidence type="ECO:0000313" key="7">
    <source>
        <dbReference type="EMBL" id="KYF72434.1"/>
    </source>
</evidence>
<dbReference type="InterPro" id="IPR001764">
    <property type="entry name" value="Glyco_hydro_3_N"/>
</dbReference>
<evidence type="ECO:0000256" key="5">
    <source>
        <dbReference type="SAM" id="SignalP"/>
    </source>
</evidence>
<dbReference type="GO" id="GO:0031222">
    <property type="term" value="P:arabinan catabolic process"/>
    <property type="evidence" value="ECO:0007669"/>
    <property type="project" value="TreeGrafter"/>
</dbReference>
<evidence type="ECO:0000256" key="2">
    <source>
        <dbReference type="ARBA" id="ARBA00022729"/>
    </source>
</evidence>
<dbReference type="GO" id="GO:0045493">
    <property type="term" value="P:xylan catabolic process"/>
    <property type="evidence" value="ECO:0007669"/>
    <property type="project" value="InterPro"/>
</dbReference>
<reference evidence="7 8" key="1">
    <citation type="submission" date="2014-02" db="EMBL/GenBank/DDBJ databases">
        <title>The small core and large imbalanced accessory genome model reveals a collaborative survival strategy of Sorangium cellulosum strains in nature.</title>
        <authorList>
            <person name="Han K."/>
            <person name="Peng R."/>
            <person name="Blom J."/>
            <person name="Li Y.-Z."/>
        </authorList>
    </citation>
    <scope>NUCLEOTIDE SEQUENCE [LARGE SCALE GENOMIC DNA]</scope>
    <source>
        <strain evidence="7 8">So0008-312</strain>
    </source>
</reference>
<dbReference type="GO" id="GO:0008422">
    <property type="term" value="F:beta-glucosidase activity"/>
    <property type="evidence" value="ECO:0007669"/>
    <property type="project" value="UniProtKB-ARBA"/>
</dbReference>
<dbReference type="InterPro" id="IPR002772">
    <property type="entry name" value="Glyco_hydro_3_C"/>
</dbReference>
<organism evidence="7 8">
    <name type="scientific">Sorangium cellulosum</name>
    <name type="common">Polyangium cellulosum</name>
    <dbReference type="NCBI Taxonomy" id="56"/>
    <lineage>
        <taxon>Bacteria</taxon>
        <taxon>Pseudomonadati</taxon>
        <taxon>Myxococcota</taxon>
        <taxon>Polyangia</taxon>
        <taxon>Polyangiales</taxon>
        <taxon>Polyangiaceae</taxon>
        <taxon>Sorangium</taxon>
    </lineage>
</organism>
<dbReference type="AlphaFoldDB" id="A0A150QWR6"/>
<dbReference type="GO" id="GO:0009044">
    <property type="term" value="F:xylan 1,4-beta-xylosidase activity"/>
    <property type="evidence" value="ECO:0007669"/>
    <property type="project" value="InterPro"/>
</dbReference>
<dbReference type="SUPFAM" id="SSF49373">
    <property type="entry name" value="Invasin/intimin cell-adhesion fragments"/>
    <property type="match status" value="1"/>
</dbReference>
<dbReference type="Gene3D" id="2.60.40.1080">
    <property type="match status" value="1"/>
</dbReference>
<dbReference type="PANTHER" id="PTHR42721">
    <property type="entry name" value="SUGAR HYDROLASE-RELATED"/>
    <property type="match status" value="1"/>
</dbReference>
<protein>
    <submittedName>
        <fullName evidence="7">Glycoside hydrolase family 3</fullName>
    </submittedName>
</protein>
<dbReference type="InterPro" id="IPR044993">
    <property type="entry name" value="BXL"/>
</dbReference>
<dbReference type="RefSeq" id="WP_061606367.1">
    <property type="nucleotide sequence ID" value="NZ_JEMA01000264.1"/>
</dbReference>
<keyword evidence="3 7" id="KW-0378">Hydrolase</keyword>
<comment type="caution">
    <text evidence="7">The sequence shown here is derived from an EMBL/GenBank/DDBJ whole genome shotgun (WGS) entry which is preliminary data.</text>
</comment>
<evidence type="ECO:0000256" key="4">
    <source>
        <dbReference type="SAM" id="MobiDB-lite"/>
    </source>
</evidence>
<dbReference type="SMART" id="SM01217">
    <property type="entry name" value="Fn3_like"/>
    <property type="match status" value="1"/>
</dbReference>
<feature type="chain" id="PRO_5007567198" evidence="5">
    <location>
        <begin position="26"/>
        <end position="946"/>
    </location>
</feature>
<dbReference type="GO" id="GO:0046556">
    <property type="term" value="F:alpha-L-arabinofuranosidase activity"/>
    <property type="evidence" value="ECO:0007669"/>
    <property type="project" value="TreeGrafter"/>
</dbReference>
<dbReference type="InterPro" id="IPR026891">
    <property type="entry name" value="Fn3-like"/>
</dbReference>
<dbReference type="Gene3D" id="3.20.20.300">
    <property type="entry name" value="Glycoside hydrolase, family 3, N-terminal domain"/>
    <property type="match status" value="1"/>
</dbReference>
<evidence type="ECO:0000313" key="8">
    <source>
        <dbReference type="Proteomes" id="UP000075260"/>
    </source>
</evidence>
<dbReference type="PRINTS" id="PR00133">
    <property type="entry name" value="GLHYDRLASE3"/>
</dbReference>
<dbReference type="Pfam" id="PF00933">
    <property type="entry name" value="Glyco_hydro_3"/>
    <property type="match status" value="1"/>
</dbReference>
<proteinExistence type="inferred from homology"/>
<feature type="region of interest" description="Disordered" evidence="4">
    <location>
        <begin position="32"/>
        <end position="57"/>
    </location>
</feature>
<accession>A0A150QWR6</accession>
<comment type="similarity">
    <text evidence="1">Belongs to the glycosyl hydrolase 3 family.</text>
</comment>
<evidence type="ECO:0000256" key="1">
    <source>
        <dbReference type="ARBA" id="ARBA00005336"/>
    </source>
</evidence>
<gene>
    <name evidence="7" type="ORF">BE15_48110</name>
</gene>
<keyword evidence="2 5" id="KW-0732">Signal</keyword>
<dbReference type="Gene3D" id="2.60.40.10">
    <property type="entry name" value="Immunoglobulins"/>
    <property type="match status" value="1"/>
</dbReference>
<sequence length="946" mass="102207">MTIKHLAFTRALSALRGALALTAVAACSSDHAPPDVVGPASGLDPASAGPRRLDPAEIGRDPAVKLPIYRNRRFSPEERAADLVSRMTLAEKASQMISSRAPAIPSLGIPAYGWWNEAAHGVAREQVNDRGNPPNTINTTSYPVDLSLGSTWNPELMYREALLISDEAREVFRDNKLNLNFYAPTINLARDPRWGRNDEAFSEDPVLTAAISAQFVNGMEGKDQQGRLLPESGGYLKVNTTLKHYAANNSEFNRRKGSSDMDERTLREYYTAQFRDVIRSSDPASIMSAYNRVNGEPVAASIQLKEVLARSIFGFQGFFTSDCDAIREIQSGHKWQPPGYPHPLDAVERHAFAAVAGEDLNCNWGYHDNYSYANTLVDAVARAIPTPTGIFNENDVDPLVTRLFAARMRLGEFDDDARVPWVTQARARLAPGTWTNSDDNGAITQTPERLAMAREVGAEAIVLLKNSETRRKDGSTGKLLPLQVPRAGAFRLAVIGTYASPAEVFLGGYSSDQGPAGNANAVNGYSGIKAAVQAINPAAVVDFYPGVTPETLTDVDAASVAAAAEYDVVVVYVGTDGRHSREDVDRVTIALPGAQAELIRQVAAQNPSTVVYMETVGQVDVGAFEPGVAALLWSSYNGQRKGEALADVLLGAHNPSGRLPFTWYTNLSDVPPIDDYAIRPTESSLGRTYMYFQGPVTYPFGHGLSYTRFRYWSLSTDKPSVDANGTLRVSVNVSNVGRVAGDEVVQLYVSTPDAPAALERPRKRLRAFQKISLGPLESRSVTFDLRIADLAFFDEAQGRYTVDAGTYGIQIARSAADPDIAAQTSVTVTGALQPAPAVVTARPQIVGDHDLGIQQRVFFPVGAEIDPQLTVSLSDESVYGYITKGASRPLPEGMRVSFESNRPRVVSVDGTGAIRAAAPGVATVTASVEQNGVTARVDFVIYVRST</sequence>
<dbReference type="Gene3D" id="3.40.50.1700">
    <property type="entry name" value="Glycoside hydrolase family 3 C-terminal domain"/>
    <property type="match status" value="1"/>
</dbReference>
<dbReference type="FunFam" id="2.60.40.10:FF:000495">
    <property type="entry name" value="Periplasmic beta-glucosidase"/>
    <property type="match status" value="1"/>
</dbReference>
<dbReference type="Pfam" id="PF01915">
    <property type="entry name" value="Glyco_hydro_3_C"/>
    <property type="match status" value="1"/>
</dbReference>
<evidence type="ECO:0000256" key="3">
    <source>
        <dbReference type="ARBA" id="ARBA00022801"/>
    </source>
</evidence>
<feature type="domain" description="Fibronectin type III-like" evidence="6">
    <location>
        <begin position="743"/>
        <end position="815"/>
    </location>
</feature>
<dbReference type="Pfam" id="PF14310">
    <property type="entry name" value="Fn3-like"/>
    <property type="match status" value="1"/>
</dbReference>
<dbReference type="SUPFAM" id="SSF52279">
    <property type="entry name" value="Beta-D-glucan exohydrolase, C-terminal domain"/>
    <property type="match status" value="1"/>
</dbReference>
<dbReference type="EMBL" id="JEMA01000264">
    <property type="protein sequence ID" value="KYF72434.1"/>
    <property type="molecule type" value="Genomic_DNA"/>
</dbReference>
<dbReference type="InterPro" id="IPR036962">
    <property type="entry name" value="Glyco_hydro_3_N_sf"/>
</dbReference>
<dbReference type="InterPro" id="IPR017853">
    <property type="entry name" value="GH"/>
</dbReference>
<dbReference type="SUPFAM" id="SSF51445">
    <property type="entry name" value="(Trans)glycosidases"/>
    <property type="match status" value="1"/>
</dbReference>
<feature type="signal peptide" evidence="5">
    <location>
        <begin position="1"/>
        <end position="25"/>
    </location>
</feature>
<dbReference type="PROSITE" id="PS51257">
    <property type="entry name" value="PROKAR_LIPOPROTEIN"/>
    <property type="match status" value="1"/>
</dbReference>